<gene>
    <name evidence="1" type="ORF">EPD65_02655</name>
</gene>
<dbReference type="OrthoDB" id="5244042at2"/>
<dbReference type="AlphaFoldDB" id="A0A4V6NBF4"/>
<reference evidence="1 2" key="1">
    <citation type="submission" date="2019-03" db="EMBL/GenBank/DDBJ databases">
        <authorList>
            <person name="Kim M.K.M."/>
        </authorList>
    </citation>
    <scope>NUCLEOTIDE SEQUENCE [LARGE SCALE GENOMIC DNA]</scope>
    <source>
        <strain evidence="1 2">18JY15-6</strain>
    </source>
</reference>
<dbReference type="Proteomes" id="UP000295453">
    <property type="component" value="Unassembled WGS sequence"/>
</dbReference>
<comment type="caution">
    <text evidence="1">The sequence shown here is derived from an EMBL/GenBank/DDBJ whole genome shotgun (WGS) entry which is preliminary data.</text>
</comment>
<dbReference type="InterPro" id="IPR027981">
    <property type="entry name" value="DUF4446"/>
</dbReference>
<keyword evidence="2" id="KW-1185">Reference proteome</keyword>
<evidence type="ECO:0000313" key="2">
    <source>
        <dbReference type="Proteomes" id="UP000295453"/>
    </source>
</evidence>
<proteinExistence type="predicted"/>
<accession>A0A4V6NBF4</accession>
<name>A0A4V6NBF4_9ACTN</name>
<dbReference type="Pfam" id="PF14584">
    <property type="entry name" value="DUF4446"/>
    <property type="match status" value="1"/>
</dbReference>
<sequence>MNVVAILALLVAVAALAVAVVALRRGARPETPVGTPHNPLPEDVQGLRQEVAALRAEGGYALKHLSVVRYDAFGDMGGHLSWSLALADDDGNGVVLTSIHGRSEARTYAKSVAEWTCDQPLSPEEDEALSAARG</sequence>
<protein>
    <submittedName>
        <fullName evidence="1">DUF4446 family protein</fullName>
    </submittedName>
</protein>
<dbReference type="RefSeq" id="WP_131581617.1">
    <property type="nucleotide sequence ID" value="NZ_SJZJ01000003.1"/>
</dbReference>
<evidence type="ECO:0000313" key="1">
    <source>
        <dbReference type="EMBL" id="TCJ30492.1"/>
    </source>
</evidence>
<dbReference type="EMBL" id="SJZJ01000003">
    <property type="protein sequence ID" value="TCJ30492.1"/>
    <property type="molecule type" value="Genomic_DNA"/>
</dbReference>
<organism evidence="1 2">
    <name type="scientific">Nocardioides jejuensis</name>
    <dbReference type="NCBI Taxonomy" id="2502782"/>
    <lineage>
        <taxon>Bacteria</taxon>
        <taxon>Bacillati</taxon>
        <taxon>Actinomycetota</taxon>
        <taxon>Actinomycetes</taxon>
        <taxon>Propionibacteriales</taxon>
        <taxon>Nocardioidaceae</taxon>
        <taxon>Nocardioides</taxon>
    </lineage>
</organism>